<name>A0ABS8BYC3_9RHOB</name>
<dbReference type="InterPro" id="IPR005546">
    <property type="entry name" value="Autotransporte_beta"/>
</dbReference>
<sequence length="893" mass="90553">MTDNSNLRQTGIRQKSLAGHCRLGRATALVLTFATGAVVTLGVSHADAQTLTWDIVSGDGATVTSGDGTWDDERTVENWNDGTGSVGFRPFDDVVIRDSNAAPGFTITVDDQGGDGIVRAGDVFVRAADVTITGPSQLALEALRVAPGAFVVLDGIEIAGTLNLSGSGLIDLGDVSVTGNLASAGQDVFQFGDVDVSGVTQIRGDYLIDGGATLTTRGVNVSNNALFVASGDIIGTVTSFGRTFIAGDVDGAVNVRDGQTVFDGDSTVAGVRVFMDTMTVADGATLTTIGGARVSDGGRGIIDGTMVSDLQNIGDLNVSGTLDGDVENTGLIKLSGVIDGDIFNSGEIRVEGGSAGLLGDIDNRGPGRIDIRDGAVVAGGSINNVYGNLSIAGTYNGDVMNARTVQLDGGTIGGDYTSANLGSSNSAVLAASGQTRIGGDVNGAGIIDMRGRGTTDNITIGGAITGSNTFNLDVNTSAAAPNVDTITLESPGDVSAVQTLNFVNAGTGLQTDPVDVVIGDGGTVDPDDFEVGLQALPGGTTVTALTQNGDNLAYTVSVTPAVGGVIGGVAATNALIGSIVNRPASAFVTQSATQAADTCGRGLWARAISGEADGTVTTTDSLGQTDNDVNITYGGVTLGRDVACVQGGPGGFDLVMGGQVSAVTGQSSVPVDAIGSVAASTTATDFDQLSFGAYVAATKGSLLIDGQLTGTRTNSEISNSAVSLNDSEFSVSGLGVSLAARYFYALPQEGWAIIPSAGVSVERMQFSNLGFGDGSTLSLDDHTRTLAYVGGTVQKTINSPSGDSQQRFRGTVSLFDDLSDDQVGTFTLANGGGTETLSTGNLGSFTEASFGYTFSQLFNDGPVDQIDQQIRIDGRFGDNVDSYGITAEVRFHF</sequence>
<protein>
    <recommendedName>
        <fullName evidence="1">Autotransporter domain-containing protein</fullName>
    </recommendedName>
</protein>
<proteinExistence type="predicted"/>
<evidence type="ECO:0000313" key="2">
    <source>
        <dbReference type="EMBL" id="MCB5200579.1"/>
    </source>
</evidence>
<reference evidence="2" key="1">
    <citation type="submission" date="2021-10" db="EMBL/GenBank/DDBJ databases">
        <title>Loktanella gaetbuli sp. nov., isolated from a tidal flat.</title>
        <authorList>
            <person name="Park S."/>
            <person name="Yoon J.-H."/>
        </authorList>
    </citation>
    <scope>NUCLEOTIDE SEQUENCE</scope>
    <source>
        <strain evidence="2">TSTF-M6</strain>
    </source>
</reference>
<feature type="domain" description="Autotransporter" evidence="1">
    <location>
        <begin position="596"/>
        <end position="893"/>
    </location>
</feature>
<dbReference type="EMBL" id="JAJATZ010000009">
    <property type="protein sequence ID" value="MCB5200579.1"/>
    <property type="molecule type" value="Genomic_DNA"/>
</dbReference>
<gene>
    <name evidence="2" type="ORF">LGQ03_15160</name>
</gene>
<dbReference type="InterPro" id="IPR036709">
    <property type="entry name" value="Autotransporte_beta_dom_sf"/>
</dbReference>
<dbReference type="SMART" id="SM00869">
    <property type="entry name" value="Autotransporter"/>
    <property type="match status" value="1"/>
</dbReference>
<dbReference type="Proteomes" id="UP001138961">
    <property type="component" value="Unassembled WGS sequence"/>
</dbReference>
<organism evidence="2 3">
    <name type="scientific">Loktanella gaetbuli</name>
    <dbReference type="NCBI Taxonomy" id="2881335"/>
    <lineage>
        <taxon>Bacteria</taxon>
        <taxon>Pseudomonadati</taxon>
        <taxon>Pseudomonadota</taxon>
        <taxon>Alphaproteobacteria</taxon>
        <taxon>Rhodobacterales</taxon>
        <taxon>Roseobacteraceae</taxon>
        <taxon>Loktanella</taxon>
    </lineage>
</organism>
<evidence type="ECO:0000259" key="1">
    <source>
        <dbReference type="PROSITE" id="PS51208"/>
    </source>
</evidence>
<dbReference type="RefSeq" id="WP_226749069.1">
    <property type="nucleotide sequence ID" value="NZ_JAJATZ010000009.1"/>
</dbReference>
<dbReference type="PROSITE" id="PS51208">
    <property type="entry name" value="AUTOTRANSPORTER"/>
    <property type="match status" value="1"/>
</dbReference>
<keyword evidence="3" id="KW-1185">Reference proteome</keyword>
<accession>A0ABS8BYC3</accession>
<evidence type="ECO:0000313" key="3">
    <source>
        <dbReference type="Proteomes" id="UP001138961"/>
    </source>
</evidence>
<comment type="caution">
    <text evidence="2">The sequence shown here is derived from an EMBL/GenBank/DDBJ whole genome shotgun (WGS) entry which is preliminary data.</text>
</comment>
<dbReference type="SUPFAM" id="SSF103515">
    <property type="entry name" value="Autotransporter"/>
    <property type="match status" value="1"/>
</dbReference>